<protein>
    <submittedName>
        <fullName evidence="1">Uncharacterized protein</fullName>
    </submittedName>
</protein>
<dbReference type="HOGENOM" id="CLU_1427043_0_0_0"/>
<keyword evidence="2" id="KW-1185">Reference proteome</keyword>
<dbReference type="RefSeq" id="WP_013627094.1">
    <property type="nucleotide sequence ID" value="NC_015174.1"/>
</dbReference>
<dbReference type="eggNOG" id="ENOG5033YUF">
    <property type="taxonomic scope" value="Bacteria"/>
</dbReference>
<gene>
    <name evidence="1" type="ordered locus">Plabr_0727</name>
</gene>
<reference evidence="2" key="1">
    <citation type="submission" date="2011-02" db="EMBL/GenBank/DDBJ databases">
        <title>The complete genome of Planctomyces brasiliensis DSM 5305.</title>
        <authorList>
            <person name="Lucas S."/>
            <person name="Copeland A."/>
            <person name="Lapidus A."/>
            <person name="Bruce D."/>
            <person name="Goodwin L."/>
            <person name="Pitluck S."/>
            <person name="Kyrpides N."/>
            <person name="Mavromatis K."/>
            <person name="Pagani I."/>
            <person name="Ivanova N."/>
            <person name="Ovchinnikova G."/>
            <person name="Lu M."/>
            <person name="Detter J.C."/>
            <person name="Han C."/>
            <person name="Land M."/>
            <person name="Hauser L."/>
            <person name="Markowitz V."/>
            <person name="Cheng J.-F."/>
            <person name="Hugenholtz P."/>
            <person name="Woyke T."/>
            <person name="Wu D."/>
            <person name="Tindall B."/>
            <person name="Pomrenke H.G."/>
            <person name="Brambilla E."/>
            <person name="Klenk H.-P."/>
            <person name="Eisen J.A."/>
        </authorList>
    </citation>
    <scope>NUCLEOTIDE SEQUENCE [LARGE SCALE GENOMIC DNA]</scope>
    <source>
        <strain evidence="2">ATCC 49424 / DSM 5305 / JCM 21570 / NBRC 103401 / IFAM 1448</strain>
    </source>
</reference>
<proteinExistence type="predicted"/>
<dbReference type="Proteomes" id="UP000006860">
    <property type="component" value="Chromosome"/>
</dbReference>
<sequence length="190" mass="21386">MIALDVDIADVQYQLAVCMTRCTQSCASLDSFDDLTRTFRSNSLGALAAAVFPDSCHTRFSPNLLCRFQQFTTERQRLADDIATNPEAEYHRDQSLLIVNWEASLFDGAVVPETRGFIDDDYIPGWDSWLSIVPIHAEYGTHGLLCWVPQSLADKVDSAIRIDPACCMAWCYTAGQQLHHHPWGKGFMEH</sequence>
<organism evidence="1 2">
    <name type="scientific">Rubinisphaera brasiliensis (strain ATCC 49424 / DSM 5305 / JCM 21570 / IAM 15109 / NBRC 103401 / IFAM 1448)</name>
    <name type="common">Planctomyces brasiliensis</name>
    <dbReference type="NCBI Taxonomy" id="756272"/>
    <lineage>
        <taxon>Bacteria</taxon>
        <taxon>Pseudomonadati</taxon>
        <taxon>Planctomycetota</taxon>
        <taxon>Planctomycetia</taxon>
        <taxon>Planctomycetales</taxon>
        <taxon>Planctomycetaceae</taxon>
        <taxon>Rubinisphaera</taxon>
    </lineage>
</organism>
<accession>F0SGR9</accession>
<evidence type="ECO:0000313" key="2">
    <source>
        <dbReference type="Proteomes" id="UP000006860"/>
    </source>
</evidence>
<dbReference type="AlphaFoldDB" id="F0SGR9"/>
<dbReference type="KEGG" id="pbs:Plabr_0727"/>
<name>F0SGR9_RUBBR</name>
<dbReference type="EMBL" id="CP002546">
    <property type="protein sequence ID" value="ADY58354.1"/>
    <property type="molecule type" value="Genomic_DNA"/>
</dbReference>
<evidence type="ECO:0000313" key="1">
    <source>
        <dbReference type="EMBL" id="ADY58354.1"/>
    </source>
</evidence>
<dbReference type="OrthoDB" id="790936at2"/>